<dbReference type="InterPro" id="IPR021843">
    <property type="entry name" value="PSME4_C"/>
</dbReference>
<feature type="signal peptide" evidence="1">
    <location>
        <begin position="1"/>
        <end position="23"/>
    </location>
</feature>
<evidence type="ECO:0000313" key="3">
    <source>
        <dbReference type="EMBL" id="GFH32113.1"/>
    </source>
</evidence>
<dbReference type="Proteomes" id="UP000485058">
    <property type="component" value="Unassembled WGS sequence"/>
</dbReference>
<dbReference type="GO" id="GO:0005829">
    <property type="term" value="C:cytosol"/>
    <property type="evidence" value="ECO:0007669"/>
    <property type="project" value="TreeGrafter"/>
</dbReference>
<gene>
    <name evidence="3" type="ORF">HaLaN_31277</name>
</gene>
<dbReference type="GO" id="GO:0010499">
    <property type="term" value="P:proteasomal ubiquitin-independent protein catabolic process"/>
    <property type="evidence" value="ECO:0007669"/>
    <property type="project" value="TreeGrafter"/>
</dbReference>
<dbReference type="AlphaFoldDB" id="A0A6A0AIJ2"/>
<feature type="chain" id="PRO_5025556554" evidence="1">
    <location>
        <begin position="24"/>
        <end position="78"/>
    </location>
</feature>
<dbReference type="Pfam" id="PF11919">
    <property type="entry name" value="PSME4_C"/>
    <property type="match status" value="1"/>
</dbReference>
<protein>
    <submittedName>
        <fullName evidence="3">DUF3437 domain-containing protein</fullName>
    </submittedName>
</protein>
<dbReference type="GO" id="GO:0005634">
    <property type="term" value="C:nucleus"/>
    <property type="evidence" value="ECO:0007669"/>
    <property type="project" value="TreeGrafter"/>
</dbReference>
<evidence type="ECO:0000256" key="1">
    <source>
        <dbReference type="SAM" id="SignalP"/>
    </source>
</evidence>
<dbReference type="PANTHER" id="PTHR32170">
    <property type="entry name" value="PROTEASOME ACTIVATOR COMPLEX SUBUNIT 4"/>
    <property type="match status" value="1"/>
</dbReference>
<dbReference type="GO" id="GO:0016504">
    <property type="term" value="F:peptidase activator activity"/>
    <property type="evidence" value="ECO:0007669"/>
    <property type="project" value="InterPro"/>
</dbReference>
<dbReference type="GO" id="GO:0070628">
    <property type="term" value="F:proteasome binding"/>
    <property type="evidence" value="ECO:0007669"/>
    <property type="project" value="InterPro"/>
</dbReference>
<reference evidence="3 4" key="1">
    <citation type="submission" date="2020-02" db="EMBL/GenBank/DDBJ databases">
        <title>Draft genome sequence of Haematococcus lacustris strain NIES-144.</title>
        <authorList>
            <person name="Morimoto D."/>
            <person name="Nakagawa S."/>
            <person name="Yoshida T."/>
            <person name="Sawayama S."/>
        </authorList>
    </citation>
    <scope>NUCLEOTIDE SEQUENCE [LARGE SCALE GENOMIC DNA]</scope>
    <source>
        <strain evidence="3 4">NIES-144</strain>
    </source>
</reference>
<sequence length="78" mass="8418">SVPYDCPPWLPAVLLALLAPASAAHSSLEAAVRGEAAKALSEFKRTHEQDSLAALRAMMDPDDWDQLQQTTSSATYFS</sequence>
<feature type="domain" description="Proteasome activator complex subunit 4 C-terminal" evidence="2">
    <location>
        <begin position="1"/>
        <end position="77"/>
    </location>
</feature>
<dbReference type="PANTHER" id="PTHR32170:SF3">
    <property type="entry name" value="PROTEASOME ACTIVATOR COMPLEX SUBUNIT 4"/>
    <property type="match status" value="1"/>
</dbReference>
<dbReference type="EMBL" id="BLLF01006269">
    <property type="protein sequence ID" value="GFH32113.1"/>
    <property type="molecule type" value="Genomic_DNA"/>
</dbReference>
<evidence type="ECO:0000313" key="4">
    <source>
        <dbReference type="Proteomes" id="UP000485058"/>
    </source>
</evidence>
<keyword evidence="4" id="KW-1185">Reference proteome</keyword>
<keyword evidence="1" id="KW-0732">Signal</keyword>
<dbReference type="InterPro" id="IPR035309">
    <property type="entry name" value="PSME4"/>
</dbReference>
<proteinExistence type="predicted"/>
<evidence type="ECO:0000259" key="2">
    <source>
        <dbReference type="Pfam" id="PF11919"/>
    </source>
</evidence>
<name>A0A6A0AIJ2_HAELA</name>
<feature type="non-terminal residue" evidence="3">
    <location>
        <position position="1"/>
    </location>
</feature>
<comment type="caution">
    <text evidence="3">The sequence shown here is derived from an EMBL/GenBank/DDBJ whole genome shotgun (WGS) entry which is preliminary data.</text>
</comment>
<accession>A0A6A0AIJ2</accession>
<organism evidence="3 4">
    <name type="scientific">Haematococcus lacustris</name>
    <name type="common">Green alga</name>
    <name type="synonym">Haematococcus pluvialis</name>
    <dbReference type="NCBI Taxonomy" id="44745"/>
    <lineage>
        <taxon>Eukaryota</taxon>
        <taxon>Viridiplantae</taxon>
        <taxon>Chlorophyta</taxon>
        <taxon>core chlorophytes</taxon>
        <taxon>Chlorophyceae</taxon>
        <taxon>CS clade</taxon>
        <taxon>Chlamydomonadales</taxon>
        <taxon>Haematococcaceae</taxon>
        <taxon>Haematococcus</taxon>
    </lineage>
</organism>